<dbReference type="InterPro" id="IPR013083">
    <property type="entry name" value="Znf_RING/FYVE/PHD"/>
</dbReference>
<organism evidence="1 2">
    <name type="scientific">Glossina palpalis gambiensis</name>
    <dbReference type="NCBI Taxonomy" id="67801"/>
    <lineage>
        <taxon>Eukaryota</taxon>
        <taxon>Metazoa</taxon>
        <taxon>Ecdysozoa</taxon>
        <taxon>Arthropoda</taxon>
        <taxon>Hexapoda</taxon>
        <taxon>Insecta</taxon>
        <taxon>Pterygota</taxon>
        <taxon>Neoptera</taxon>
        <taxon>Endopterygota</taxon>
        <taxon>Diptera</taxon>
        <taxon>Brachycera</taxon>
        <taxon>Muscomorpha</taxon>
        <taxon>Hippoboscoidea</taxon>
        <taxon>Glossinidae</taxon>
        <taxon>Glossina</taxon>
    </lineage>
</organism>
<dbReference type="Gene3D" id="3.30.40.10">
    <property type="entry name" value="Zinc/RING finger domain, C3HC4 (zinc finger)"/>
    <property type="match status" value="1"/>
</dbReference>
<reference evidence="1" key="2">
    <citation type="submission" date="2020-05" db="UniProtKB">
        <authorList>
            <consortium name="EnsemblMetazoa"/>
        </authorList>
    </citation>
    <scope>IDENTIFICATION</scope>
    <source>
        <strain evidence="1">IAEA</strain>
    </source>
</reference>
<evidence type="ECO:0000313" key="1">
    <source>
        <dbReference type="EnsemblMetazoa" id="GPPI049786-PA"/>
    </source>
</evidence>
<keyword evidence="2" id="KW-1185">Reference proteome</keyword>
<dbReference type="EnsemblMetazoa" id="GPPI049786-RA">
    <property type="protein sequence ID" value="GPPI049786-PA"/>
    <property type="gene ID" value="GPPI049786"/>
</dbReference>
<name>A0A1B0C5M5_9MUSC</name>
<dbReference type="EMBL" id="JXJN01026081">
    <property type="status" value="NOT_ANNOTATED_CDS"/>
    <property type="molecule type" value="Genomic_DNA"/>
</dbReference>
<dbReference type="AlphaFoldDB" id="A0A1B0C5M5"/>
<accession>A0A1B0C5M5</accession>
<reference evidence="2" key="1">
    <citation type="submission" date="2015-01" db="EMBL/GenBank/DDBJ databases">
        <authorList>
            <person name="Aksoy S."/>
            <person name="Warren W."/>
            <person name="Wilson R.K."/>
        </authorList>
    </citation>
    <scope>NUCLEOTIDE SEQUENCE [LARGE SCALE GENOMIC DNA]</scope>
    <source>
        <strain evidence="2">IAEA</strain>
    </source>
</reference>
<dbReference type="VEuPathDB" id="VectorBase:GPPI049786"/>
<proteinExistence type="predicted"/>
<evidence type="ECO:0000313" key="2">
    <source>
        <dbReference type="Proteomes" id="UP000092460"/>
    </source>
</evidence>
<protein>
    <submittedName>
        <fullName evidence="1">Uncharacterized protein</fullName>
    </submittedName>
</protein>
<dbReference type="Proteomes" id="UP000092460">
    <property type="component" value="Unassembled WGS sequence"/>
</dbReference>
<sequence length="167" mass="19480">MLDSGFFHYTNTTRLHTHINLLNQSRSNNFTEIFMIINFVRKITCGAFSCRYVEVRGFNHFPDRVLFVLFVTTNPKRNFNRTICDDVFHRSCLKASLNNSQHCLNCQTNLPIEDIFGQILTRQQNNTTSTIETLEFLSVTMSDVSKKHLRRIKRNKFAHHIALASSH</sequence>